<sequence length="169" mass="19156">MPHPKSWFSDKIKRRESSKHGFGQFALEPIEEGEVLLVKGGHIFGRDTLKRLEKLLGPTEFQIADDLFIGPMSTTEREDCMMYLNHSCDPNCGIMGQIVVVAMRDIAPGEEISIDYAMTDDDDYEMPCNCGKARCRGTITGKDWQRPDLHNRYAGYFSAYLDVKISGRI</sequence>
<feature type="domain" description="Post-SET" evidence="7">
    <location>
        <begin position="124"/>
        <end position="140"/>
    </location>
</feature>
<evidence type="ECO:0000256" key="5">
    <source>
        <dbReference type="ARBA" id="ARBA00022691"/>
    </source>
</evidence>
<keyword evidence="4" id="KW-0808">Transferase</keyword>
<dbReference type="GO" id="GO:0032259">
    <property type="term" value="P:methylation"/>
    <property type="evidence" value="ECO:0007669"/>
    <property type="project" value="UniProtKB-KW"/>
</dbReference>
<gene>
    <name evidence="8" type="ORF">DFP90_101469</name>
</gene>
<accession>A0A3D9HW30</accession>
<feature type="domain" description="SET" evidence="6">
    <location>
        <begin position="10"/>
        <end position="117"/>
    </location>
</feature>
<evidence type="ECO:0000256" key="3">
    <source>
        <dbReference type="ARBA" id="ARBA00022603"/>
    </source>
</evidence>
<dbReference type="RefSeq" id="WP_218044552.1">
    <property type="nucleotide sequence ID" value="NZ_QRDW01000001.1"/>
</dbReference>
<dbReference type="Pfam" id="PF00856">
    <property type="entry name" value="SET"/>
    <property type="match status" value="1"/>
</dbReference>
<evidence type="ECO:0008006" key="10">
    <source>
        <dbReference type="Google" id="ProtNLM"/>
    </source>
</evidence>
<organism evidence="8 9">
    <name type="scientific">Aestuariispira insulae</name>
    <dbReference type="NCBI Taxonomy" id="1461337"/>
    <lineage>
        <taxon>Bacteria</taxon>
        <taxon>Pseudomonadati</taxon>
        <taxon>Pseudomonadota</taxon>
        <taxon>Alphaproteobacteria</taxon>
        <taxon>Rhodospirillales</taxon>
        <taxon>Kiloniellaceae</taxon>
        <taxon>Aestuariispira</taxon>
    </lineage>
</organism>
<dbReference type="EMBL" id="QRDW01000001">
    <property type="protein sequence ID" value="RED53677.1"/>
    <property type="molecule type" value="Genomic_DNA"/>
</dbReference>
<dbReference type="GO" id="GO:0008168">
    <property type="term" value="F:methyltransferase activity"/>
    <property type="evidence" value="ECO:0007669"/>
    <property type="project" value="UniProtKB-KW"/>
</dbReference>
<protein>
    <recommendedName>
        <fullName evidence="10">SET domain-containing protein</fullName>
    </recommendedName>
</protein>
<evidence type="ECO:0000313" key="8">
    <source>
        <dbReference type="EMBL" id="RED53677.1"/>
    </source>
</evidence>
<comment type="subcellular location">
    <subcellularLocation>
        <location evidence="1">Chromosome</location>
    </subcellularLocation>
</comment>
<dbReference type="PROSITE" id="PS50868">
    <property type="entry name" value="POST_SET"/>
    <property type="match status" value="1"/>
</dbReference>
<dbReference type="SUPFAM" id="SSF82199">
    <property type="entry name" value="SET domain"/>
    <property type="match status" value="1"/>
</dbReference>
<evidence type="ECO:0000259" key="7">
    <source>
        <dbReference type="PROSITE" id="PS50868"/>
    </source>
</evidence>
<dbReference type="AlphaFoldDB" id="A0A3D9HW30"/>
<keyword evidence="5" id="KW-0949">S-adenosyl-L-methionine</keyword>
<dbReference type="InterPro" id="IPR046341">
    <property type="entry name" value="SET_dom_sf"/>
</dbReference>
<evidence type="ECO:0000256" key="2">
    <source>
        <dbReference type="ARBA" id="ARBA00022454"/>
    </source>
</evidence>
<dbReference type="Gene3D" id="2.170.270.10">
    <property type="entry name" value="SET domain"/>
    <property type="match status" value="1"/>
</dbReference>
<keyword evidence="3" id="KW-0489">Methyltransferase</keyword>
<dbReference type="InterPro" id="IPR050777">
    <property type="entry name" value="SET2_Histone-Lys_MeTrsfase"/>
</dbReference>
<evidence type="ECO:0000259" key="6">
    <source>
        <dbReference type="PROSITE" id="PS50280"/>
    </source>
</evidence>
<dbReference type="InterPro" id="IPR003616">
    <property type="entry name" value="Post-SET_dom"/>
</dbReference>
<evidence type="ECO:0000256" key="4">
    <source>
        <dbReference type="ARBA" id="ARBA00022679"/>
    </source>
</evidence>
<dbReference type="PROSITE" id="PS50280">
    <property type="entry name" value="SET"/>
    <property type="match status" value="1"/>
</dbReference>
<reference evidence="8 9" key="1">
    <citation type="submission" date="2018-07" db="EMBL/GenBank/DDBJ databases">
        <title>Genomic Encyclopedia of Type Strains, Phase III (KMG-III): the genomes of soil and plant-associated and newly described type strains.</title>
        <authorList>
            <person name="Whitman W."/>
        </authorList>
    </citation>
    <scope>NUCLEOTIDE SEQUENCE [LARGE SCALE GENOMIC DNA]</scope>
    <source>
        <strain evidence="8 9">CECT 8488</strain>
    </source>
</reference>
<dbReference type="Proteomes" id="UP000256845">
    <property type="component" value="Unassembled WGS sequence"/>
</dbReference>
<keyword evidence="9" id="KW-1185">Reference proteome</keyword>
<evidence type="ECO:0000313" key="9">
    <source>
        <dbReference type="Proteomes" id="UP000256845"/>
    </source>
</evidence>
<proteinExistence type="predicted"/>
<comment type="caution">
    <text evidence="8">The sequence shown here is derived from an EMBL/GenBank/DDBJ whole genome shotgun (WGS) entry which is preliminary data.</text>
</comment>
<keyword evidence="2" id="KW-0158">Chromosome</keyword>
<evidence type="ECO:0000256" key="1">
    <source>
        <dbReference type="ARBA" id="ARBA00004286"/>
    </source>
</evidence>
<dbReference type="PANTHER" id="PTHR22884">
    <property type="entry name" value="SET DOMAIN PROTEINS"/>
    <property type="match status" value="1"/>
</dbReference>
<name>A0A3D9HW30_9PROT</name>
<dbReference type="SMART" id="SM00317">
    <property type="entry name" value="SET"/>
    <property type="match status" value="1"/>
</dbReference>
<dbReference type="InterPro" id="IPR001214">
    <property type="entry name" value="SET_dom"/>
</dbReference>
<dbReference type="GO" id="GO:0005694">
    <property type="term" value="C:chromosome"/>
    <property type="evidence" value="ECO:0007669"/>
    <property type="project" value="UniProtKB-SubCell"/>
</dbReference>